<dbReference type="Proteomes" id="UP000789572">
    <property type="component" value="Unassembled WGS sequence"/>
</dbReference>
<comment type="caution">
    <text evidence="2">The sequence shown here is derived from an EMBL/GenBank/DDBJ whole genome shotgun (WGS) entry which is preliminary data.</text>
</comment>
<protein>
    <submittedName>
        <fullName evidence="2">11138_t:CDS:1</fullName>
    </submittedName>
</protein>
<keyword evidence="1" id="KW-0732">Signal</keyword>
<dbReference type="AlphaFoldDB" id="A0A9N9B7M4"/>
<keyword evidence="3" id="KW-1185">Reference proteome</keyword>
<gene>
    <name evidence="2" type="ORF">POCULU_LOCUS5148</name>
</gene>
<proteinExistence type="predicted"/>
<feature type="non-terminal residue" evidence="2">
    <location>
        <position position="48"/>
    </location>
</feature>
<accession>A0A9N9B7M4</accession>
<evidence type="ECO:0000313" key="3">
    <source>
        <dbReference type="Proteomes" id="UP000789572"/>
    </source>
</evidence>
<dbReference type="EMBL" id="CAJVPJ010000745">
    <property type="protein sequence ID" value="CAG8553609.1"/>
    <property type="molecule type" value="Genomic_DNA"/>
</dbReference>
<evidence type="ECO:0000256" key="1">
    <source>
        <dbReference type="SAM" id="SignalP"/>
    </source>
</evidence>
<reference evidence="2" key="1">
    <citation type="submission" date="2021-06" db="EMBL/GenBank/DDBJ databases">
        <authorList>
            <person name="Kallberg Y."/>
            <person name="Tangrot J."/>
            <person name="Rosling A."/>
        </authorList>
    </citation>
    <scope>NUCLEOTIDE SEQUENCE</scope>
    <source>
        <strain evidence="2">IA702</strain>
    </source>
</reference>
<organism evidence="2 3">
    <name type="scientific">Paraglomus occultum</name>
    <dbReference type="NCBI Taxonomy" id="144539"/>
    <lineage>
        <taxon>Eukaryota</taxon>
        <taxon>Fungi</taxon>
        <taxon>Fungi incertae sedis</taxon>
        <taxon>Mucoromycota</taxon>
        <taxon>Glomeromycotina</taxon>
        <taxon>Glomeromycetes</taxon>
        <taxon>Paraglomerales</taxon>
        <taxon>Paraglomeraceae</taxon>
        <taxon>Paraglomus</taxon>
    </lineage>
</organism>
<feature type="signal peptide" evidence="1">
    <location>
        <begin position="1"/>
        <end position="23"/>
    </location>
</feature>
<evidence type="ECO:0000313" key="2">
    <source>
        <dbReference type="EMBL" id="CAG8553609.1"/>
    </source>
</evidence>
<name>A0A9N9B7M4_9GLOM</name>
<sequence>MKTNTGLLVTVAVLLAIATFVSAQGLIQEWRVIILAEKKKDTARTGIK</sequence>
<feature type="chain" id="PRO_5040297432" evidence="1">
    <location>
        <begin position="24"/>
        <end position="48"/>
    </location>
</feature>